<dbReference type="EMBL" id="LIZX01000006">
    <property type="protein sequence ID" value="KPJ70129.1"/>
    <property type="molecule type" value="Genomic_DNA"/>
</dbReference>
<feature type="transmembrane region" description="Helical" evidence="1">
    <location>
        <begin position="43"/>
        <end position="65"/>
    </location>
</feature>
<name>A0A0S7Y5T4_UNCSA</name>
<gene>
    <name evidence="2" type="ORF">AMJ44_00735</name>
</gene>
<keyword evidence="1" id="KW-1133">Transmembrane helix</keyword>
<sequence length="72" mass="8184">MKKNHKFFYFCSAILTLESLLLLKVKKGEIKKTGGLHMSAKNLLETISMITYKTAPMVLLMVYIMKVARFGA</sequence>
<evidence type="ECO:0000313" key="3">
    <source>
        <dbReference type="Proteomes" id="UP000051861"/>
    </source>
</evidence>
<organism evidence="2 3">
    <name type="scientific">candidate division WOR-1 bacterium DG_54_3</name>
    <dbReference type="NCBI Taxonomy" id="1703775"/>
    <lineage>
        <taxon>Bacteria</taxon>
        <taxon>Bacillati</taxon>
        <taxon>Saganbacteria</taxon>
    </lineage>
</organism>
<accession>A0A0S7Y5T4</accession>
<reference evidence="2 3" key="1">
    <citation type="journal article" date="2015" name="Microbiome">
        <title>Genomic resolution of linkages in carbon, nitrogen, and sulfur cycling among widespread estuary sediment bacteria.</title>
        <authorList>
            <person name="Baker B.J."/>
            <person name="Lazar C.S."/>
            <person name="Teske A.P."/>
            <person name="Dick G.J."/>
        </authorList>
    </citation>
    <scope>NUCLEOTIDE SEQUENCE [LARGE SCALE GENOMIC DNA]</scope>
    <source>
        <strain evidence="2">DG_54_3</strain>
    </source>
</reference>
<evidence type="ECO:0000313" key="2">
    <source>
        <dbReference type="EMBL" id="KPJ70129.1"/>
    </source>
</evidence>
<comment type="caution">
    <text evidence="2">The sequence shown here is derived from an EMBL/GenBank/DDBJ whole genome shotgun (WGS) entry which is preliminary data.</text>
</comment>
<keyword evidence="1" id="KW-0812">Transmembrane</keyword>
<feature type="transmembrane region" description="Helical" evidence="1">
    <location>
        <begin position="6"/>
        <end position="23"/>
    </location>
</feature>
<proteinExistence type="predicted"/>
<dbReference type="AlphaFoldDB" id="A0A0S7Y5T4"/>
<dbReference type="Proteomes" id="UP000051861">
    <property type="component" value="Unassembled WGS sequence"/>
</dbReference>
<keyword evidence="1" id="KW-0472">Membrane</keyword>
<protein>
    <submittedName>
        <fullName evidence="2">Uncharacterized protein</fullName>
    </submittedName>
</protein>
<evidence type="ECO:0000256" key="1">
    <source>
        <dbReference type="SAM" id="Phobius"/>
    </source>
</evidence>